<evidence type="ECO:0000313" key="1">
    <source>
        <dbReference type="EMBL" id="RDY25106.1"/>
    </source>
</evidence>
<proteinExistence type="predicted"/>
<organism evidence="1 2">
    <name type="scientific">Romboutsia weinsteinii</name>
    <dbReference type="NCBI Taxonomy" id="2020949"/>
    <lineage>
        <taxon>Bacteria</taxon>
        <taxon>Bacillati</taxon>
        <taxon>Bacillota</taxon>
        <taxon>Clostridia</taxon>
        <taxon>Peptostreptococcales</taxon>
        <taxon>Peptostreptococcaceae</taxon>
        <taxon>Romboutsia</taxon>
    </lineage>
</organism>
<name>A0A371IX98_9FIRM</name>
<sequence>MRRKIIIFIFTLSILLIGLISLDHNFSRSYHHTFTKSTDLSKENVDGMYLGDDIKSEKIVAKYGEISELSQDNVLYNYYLLSDKIEIATNLDDSKIIRFIVEDKTVGTEKGVKTRDKKDKIIELYGDNYYTRLEQGTNIIGYVDKNKKCSIEFWLVDDEVVFY</sequence>
<dbReference type="OrthoDB" id="1912519at2"/>
<evidence type="ECO:0000313" key="2">
    <source>
        <dbReference type="Proteomes" id="UP000215694"/>
    </source>
</evidence>
<dbReference type="RefSeq" id="WP_116041760.1">
    <property type="nucleotide sequence ID" value="NZ_NOJY02000124.1"/>
</dbReference>
<dbReference type="Proteomes" id="UP000215694">
    <property type="component" value="Unassembled WGS sequence"/>
</dbReference>
<comment type="caution">
    <text evidence="1">The sequence shown here is derived from an EMBL/GenBank/DDBJ whole genome shotgun (WGS) entry which is preliminary data.</text>
</comment>
<accession>A0A371IX98</accession>
<keyword evidence="2" id="KW-1185">Reference proteome</keyword>
<reference evidence="1 2" key="1">
    <citation type="journal article" date="2017" name="Genome Announc.">
        <title>Draft Genome Sequence of Romboutsia weinsteinii sp. nov. Strain CCRI-19649(T) Isolated from Surface Water.</title>
        <authorList>
            <person name="Maheux A.F."/>
            <person name="Boudreau D.K."/>
            <person name="Berube E."/>
            <person name="Boissinot M."/>
            <person name="Cantin P."/>
            <person name="Raymond F."/>
            <person name="Corbeil J."/>
            <person name="Omar R.F."/>
            <person name="Bergeron M.G."/>
        </authorList>
    </citation>
    <scope>NUCLEOTIDE SEQUENCE [LARGE SCALE GENOMIC DNA]</scope>
    <source>
        <strain evidence="1 2">CCRI-19649</strain>
    </source>
</reference>
<dbReference type="EMBL" id="NOJY02000124">
    <property type="protein sequence ID" value="RDY25106.1"/>
    <property type="molecule type" value="Genomic_DNA"/>
</dbReference>
<protein>
    <submittedName>
        <fullName evidence="1">Uncharacterized protein</fullName>
    </submittedName>
</protein>
<feature type="non-terminal residue" evidence="1">
    <location>
        <position position="163"/>
    </location>
</feature>
<gene>
    <name evidence="1" type="ORF">CHL78_019970</name>
</gene>
<dbReference type="AlphaFoldDB" id="A0A371IX98"/>